<name>A0A931B4Y2_9ACTN</name>
<keyword evidence="3" id="KW-1185">Reference proteome</keyword>
<evidence type="ECO:0000313" key="3">
    <source>
        <dbReference type="Proteomes" id="UP000657385"/>
    </source>
</evidence>
<dbReference type="Proteomes" id="UP000657385">
    <property type="component" value="Unassembled WGS sequence"/>
</dbReference>
<dbReference type="InterPro" id="IPR049244">
    <property type="entry name" value="DUF6879"/>
</dbReference>
<organism evidence="2 3">
    <name type="scientific">Streptacidiphilus fuscans</name>
    <dbReference type="NCBI Taxonomy" id="2789292"/>
    <lineage>
        <taxon>Bacteria</taxon>
        <taxon>Bacillati</taxon>
        <taxon>Actinomycetota</taxon>
        <taxon>Actinomycetes</taxon>
        <taxon>Kitasatosporales</taxon>
        <taxon>Streptomycetaceae</taxon>
        <taxon>Streptacidiphilus</taxon>
    </lineage>
</organism>
<proteinExistence type="predicted"/>
<reference evidence="2" key="1">
    <citation type="submission" date="2020-11" db="EMBL/GenBank/DDBJ databases">
        <title>Isolation and identification of active actinomycetes.</title>
        <authorList>
            <person name="Yu B."/>
        </authorList>
    </citation>
    <scope>NUCLEOTIDE SEQUENCE</scope>
    <source>
        <strain evidence="2">NEAU-YB345</strain>
    </source>
</reference>
<evidence type="ECO:0000313" key="2">
    <source>
        <dbReference type="EMBL" id="MBF9071290.1"/>
    </source>
</evidence>
<dbReference type="Pfam" id="PF21806">
    <property type="entry name" value="DUF6879"/>
    <property type="match status" value="1"/>
</dbReference>
<feature type="domain" description="DUF6879" evidence="1">
    <location>
        <begin position="7"/>
        <end position="168"/>
    </location>
</feature>
<accession>A0A931B4Y2</accession>
<dbReference type="AlphaFoldDB" id="A0A931B4Y2"/>
<gene>
    <name evidence="2" type="ORF">I2501_25045</name>
</gene>
<dbReference type="EMBL" id="JADPRT010000011">
    <property type="protein sequence ID" value="MBF9071290.1"/>
    <property type="molecule type" value="Genomic_DNA"/>
</dbReference>
<dbReference type="RefSeq" id="WP_196196448.1">
    <property type="nucleotide sequence ID" value="NZ_JADPRT010000011.1"/>
</dbReference>
<protein>
    <recommendedName>
        <fullName evidence="1">DUF6879 domain-containing protein</fullName>
    </recommendedName>
</protein>
<evidence type="ECO:0000259" key="1">
    <source>
        <dbReference type="Pfam" id="PF21806"/>
    </source>
</evidence>
<comment type="caution">
    <text evidence="2">The sequence shown here is derived from an EMBL/GenBank/DDBJ whole genome shotgun (WGS) entry which is preliminary data.</text>
</comment>
<sequence length="170" mass="19858">MHLAGDAWRTFFDSFEREAFRLETLNAYAMPDEDEEFKAFLETGELHIPGDDPWLTRVRAFQASGRWIGRVHVLVRPLTDYLRYEFAAYAHNVAAGEDVRILDLTDQPNPGLPDQDFWLFDDQRVVEMRYRPDGSQISRDLLDAPDLDQYRQWRDLALSLSVPLMEYSAD</sequence>